<name>A0A8J4A736_9ACTN</name>
<feature type="region of interest" description="Disordered" evidence="1">
    <location>
        <begin position="1"/>
        <end position="32"/>
    </location>
</feature>
<keyword evidence="3" id="KW-1185">Reference proteome</keyword>
<protein>
    <submittedName>
        <fullName evidence="2">Uncharacterized protein</fullName>
    </submittedName>
</protein>
<feature type="compositionally biased region" description="Basic and acidic residues" evidence="1">
    <location>
        <begin position="1"/>
        <end position="12"/>
    </location>
</feature>
<dbReference type="AlphaFoldDB" id="A0A8J4A736"/>
<dbReference type="RefSeq" id="WP_203934873.1">
    <property type="nucleotide sequence ID" value="NZ_BOPH01000149.1"/>
</dbReference>
<gene>
    <name evidence="2" type="ORF">Voc01_100070</name>
</gene>
<evidence type="ECO:0000313" key="3">
    <source>
        <dbReference type="Proteomes" id="UP000635606"/>
    </source>
</evidence>
<evidence type="ECO:0000256" key="1">
    <source>
        <dbReference type="SAM" id="MobiDB-lite"/>
    </source>
</evidence>
<comment type="caution">
    <text evidence="2">The sequence shown here is derived from an EMBL/GenBank/DDBJ whole genome shotgun (WGS) entry which is preliminary data.</text>
</comment>
<evidence type="ECO:0000313" key="2">
    <source>
        <dbReference type="EMBL" id="GIJ75090.1"/>
    </source>
</evidence>
<proteinExistence type="predicted"/>
<dbReference type="Proteomes" id="UP000635606">
    <property type="component" value="Unassembled WGS sequence"/>
</dbReference>
<dbReference type="EMBL" id="BOPH01000149">
    <property type="protein sequence ID" value="GIJ75090.1"/>
    <property type="molecule type" value="Genomic_DNA"/>
</dbReference>
<reference evidence="2" key="1">
    <citation type="submission" date="2021-01" db="EMBL/GenBank/DDBJ databases">
        <title>Whole genome shotgun sequence of Virgisporangium ochraceum NBRC 16418.</title>
        <authorList>
            <person name="Komaki H."/>
            <person name="Tamura T."/>
        </authorList>
    </citation>
    <scope>NUCLEOTIDE SEQUENCE</scope>
    <source>
        <strain evidence="2">NBRC 16418</strain>
    </source>
</reference>
<organism evidence="2 3">
    <name type="scientific">Virgisporangium ochraceum</name>
    <dbReference type="NCBI Taxonomy" id="65505"/>
    <lineage>
        <taxon>Bacteria</taxon>
        <taxon>Bacillati</taxon>
        <taxon>Actinomycetota</taxon>
        <taxon>Actinomycetes</taxon>
        <taxon>Micromonosporales</taxon>
        <taxon>Micromonosporaceae</taxon>
        <taxon>Virgisporangium</taxon>
    </lineage>
</organism>
<accession>A0A8J4A736</accession>
<sequence>MTVHIGELHTDIRTPPPTVNRSDDRPPAPADEQVADIRQRADWAAARVAAEGFDD</sequence>